<evidence type="ECO:0000313" key="3">
    <source>
        <dbReference type="Proteomes" id="UP000826271"/>
    </source>
</evidence>
<keyword evidence="3" id="KW-1185">Reference proteome</keyword>
<sequence length="387" mass="44866">MIKYRSGGGKGEDQNEFNEASYFCILNLPTDLIHKIFSRLQLKYILRSRVVCRAWYNLFSVPDFMHHYAKNTPFTTLLLSHYQQAVTATEHHTFSFVEISEEGDCTRTTIEPKLPFCRKQDSFLSIKGSCNGLLCLLLHNSRFEVIYIYNPTSGESISLPVHTFDKYERAYLVSLVYEFGFSPSTNNFKVLKINHQKTINGERVQQCEIFTVGVDHKWRQLEFSFKVGYYACRIALNWAVCWFARDLDSTNYIAAFDFGKEEVGLISHPHGLLLKYMELAFLNNRLRLLDYSIPSHYTMWTMEEYGVAESWTKIVISRSCFPSCAPLLWQCPIAILQNGNLLFRLGRGKGFMCYNPTQKECTVVEVPDDVQQFIYYIKEFAPIRLGA</sequence>
<dbReference type="PANTHER" id="PTHR31672:SF10">
    <property type="entry name" value="F-BOX DOMAIN-CONTAINING PROTEIN"/>
    <property type="match status" value="1"/>
</dbReference>
<dbReference type="InterPro" id="IPR036047">
    <property type="entry name" value="F-box-like_dom_sf"/>
</dbReference>
<gene>
    <name evidence="2" type="ORF">BUALT_Bualt02G0192200</name>
</gene>
<dbReference type="InterPro" id="IPR050796">
    <property type="entry name" value="SCF_F-box_component"/>
</dbReference>
<comment type="caution">
    <text evidence="2">The sequence shown here is derived from an EMBL/GenBank/DDBJ whole genome shotgun (WGS) entry which is preliminary data.</text>
</comment>
<name>A0AAV6Y7M3_9LAMI</name>
<proteinExistence type="predicted"/>
<dbReference type="AlphaFoldDB" id="A0AAV6Y7M3"/>
<dbReference type="SUPFAM" id="SSF81383">
    <property type="entry name" value="F-box domain"/>
    <property type="match status" value="1"/>
</dbReference>
<evidence type="ECO:0000313" key="2">
    <source>
        <dbReference type="EMBL" id="KAG8389082.1"/>
    </source>
</evidence>
<feature type="domain" description="F-box" evidence="1">
    <location>
        <begin position="22"/>
        <end position="71"/>
    </location>
</feature>
<accession>A0AAV6Y7M3</accession>
<dbReference type="InterPro" id="IPR013187">
    <property type="entry name" value="F-box-assoc_dom_typ3"/>
</dbReference>
<dbReference type="InterPro" id="IPR017451">
    <property type="entry name" value="F-box-assoc_interact_dom"/>
</dbReference>
<dbReference type="EMBL" id="WHWC01000002">
    <property type="protein sequence ID" value="KAG8389082.1"/>
    <property type="molecule type" value="Genomic_DNA"/>
</dbReference>
<dbReference type="Pfam" id="PF00646">
    <property type="entry name" value="F-box"/>
    <property type="match status" value="1"/>
</dbReference>
<protein>
    <recommendedName>
        <fullName evidence="1">F-box domain-containing protein</fullName>
    </recommendedName>
</protein>
<dbReference type="InterPro" id="IPR001810">
    <property type="entry name" value="F-box_dom"/>
</dbReference>
<dbReference type="NCBIfam" id="TIGR01640">
    <property type="entry name" value="F_box_assoc_1"/>
    <property type="match status" value="1"/>
</dbReference>
<dbReference type="Gene3D" id="1.20.1280.50">
    <property type="match status" value="1"/>
</dbReference>
<dbReference type="PROSITE" id="PS50181">
    <property type="entry name" value="FBOX"/>
    <property type="match status" value="1"/>
</dbReference>
<organism evidence="2 3">
    <name type="scientific">Buddleja alternifolia</name>
    <dbReference type="NCBI Taxonomy" id="168488"/>
    <lineage>
        <taxon>Eukaryota</taxon>
        <taxon>Viridiplantae</taxon>
        <taxon>Streptophyta</taxon>
        <taxon>Embryophyta</taxon>
        <taxon>Tracheophyta</taxon>
        <taxon>Spermatophyta</taxon>
        <taxon>Magnoliopsida</taxon>
        <taxon>eudicotyledons</taxon>
        <taxon>Gunneridae</taxon>
        <taxon>Pentapetalae</taxon>
        <taxon>asterids</taxon>
        <taxon>lamiids</taxon>
        <taxon>Lamiales</taxon>
        <taxon>Scrophulariaceae</taxon>
        <taxon>Buddlejeae</taxon>
        <taxon>Buddleja</taxon>
    </lineage>
</organism>
<evidence type="ECO:0000259" key="1">
    <source>
        <dbReference type="PROSITE" id="PS50181"/>
    </source>
</evidence>
<reference evidence="2" key="1">
    <citation type="submission" date="2019-10" db="EMBL/GenBank/DDBJ databases">
        <authorList>
            <person name="Zhang R."/>
            <person name="Pan Y."/>
            <person name="Wang J."/>
            <person name="Ma R."/>
            <person name="Yu S."/>
        </authorList>
    </citation>
    <scope>NUCLEOTIDE SEQUENCE</scope>
    <source>
        <strain evidence="2">LA-IB0</strain>
        <tissue evidence="2">Leaf</tissue>
    </source>
</reference>
<dbReference type="SMART" id="SM00256">
    <property type="entry name" value="FBOX"/>
    <property type="match status" value="1"/>
</dbReference>
<dbReference type="PANTHER" id="PTHR31672">
    <property type="entry name" value="BNACNNG10540D PROTEIN"/>
    <property type="match status" value="1"/>
</dbReference>
<dbReference type="Proteomes" id="UP000826271">
    <property type="component" value="Unassembled WGS sequence"/>
</dbReference>
<dbReference type="Pfam" id="PF08268">
    <property type="entry name" value="FBA_3"/>
    <property type="match status" value="1"/>
</dbReference>